<dbReference type="Pfam" id="PF11604">
    <property type="entry name" value="CusF_Ec"/>
    <property type="match status" value="1"/>
</dbReference>
<dbReference type="HOGENOM" id="CLU_140852_0_1_4"/>
<accession>C6X929</accession>
<dbReference type="AlphaFoldDB" id="C6X929"/>
<dbReference type="EMBL" id="CP001674">
    <property type="protein sequence ID" value="ACT49649.1"/>
    <property type="molecule type" value="Genomic_DNA"/>
</dbReference>
<keyword evidence="3" id="KW-1185">Reference proteome</keyword>
<dbReference type="STRING" id="582744.Msip34_0401"/>
<evidence type="ECO:0008006" key="4">
    <source>
        <dbReference type="Google" id="ProtNLM"/>
    </source>
</evidence>
<evidence type="ECO:0000256" key="1">
    <source>
        <dbReference type="SAM" id="SignalP"/>
    </source>
</evidence>
<protein>
    <recommendedName>
        <fullName evidence="4">Copper-binding protein</fullName>
    </recommendedName>
</protein>
<dbReference type="InterPro" id="IPR021647">
    <property type="entry name" value="CusF_Ec"/>
</dbReference>
<dbReference type="Proteomes" id="UP000002743">
    <property type="component" value="Chromosome"/>
</dbReference>
<dbReference type="eggNOG" id="COG5569">
    <property type="taxonomic scope" value="Bacteria"/>
</dbReference>
<feature type="signal peptide" evidence="1">
    <location>
        <begin position="1"/>
        <end position="26"/>
    </location>
</feature>
<dbReference type="OrthoDB" id="9180744at2"/>
<keyword evidence="1" id="KW-0732">Signal</keyword>
<dbReference type="RefSeq" id="WP_015829322.1">
    <property type="nucleotide sequence ID" value="NC_012969.1"/>
</dbReference>
<name>C6X929_METGS</name>
<reference evidence="3" key="1">
    <citation type="submission" date="2009-07" db="EMBL/GenBank/DDBJ databases">
        <title>Complete sequence of chromosome of Methylovorus sp. SIP3-4.</title>
        <authorList>
            <person name="Lucas S."/>
            <person name="Copeland A."/>
            <person name="Lapidus A."/>
            <person name="Glavina del Rio T."/>
            <person name="Tice H."/>
            <person name="Bruce D."/>
            <person name="Goodwin L."/>
            <person name="Pitluck S."/>
            <person name="Clum A."/>
            <person name="Larimer F."/>
            <person name="Land M."/>
            <person name="Hauser L."/>
            <person name="Kyrpides N."/>
            <person name="Mikhailova N."/>
            <person name="Kayluzhnaya M."/>
            <person name="Chistoserdova L."/>
        </authorList>
    </citation>
    <scope>NUCLEOTIDE SEQUENCE [LARGE SCALE GENOMIC DNA]</scope>
    <source>
        <strain evidence="3">SIP3-4</strain>
    </source>
</reference>
<evidence type="ECO:0000313" key="2">
    <source>
        <dbReference type="EMBL" id="ACT49649.1"/>
    </source>
</evidence>
<dbReference type="Gene3D" id="2.40.50.320">
    <property type="entry name" value="Copper binding periplasmic protein CusF"/>
    <property type="match status" value="1"/>
</dbReference>
<feature type="chain" id="PRO_5002973731" description="Copper-binding protein" evidence="1">
    <location>
        <begin position="27"/>
        <end position="127"/>
    </location>
</feature>
<evidence type="ECO:0000313" key="3">
    <source>
        <dbReference type="Proteomes" id="UP000002743"/>
    </source>
</evidence>
<reference evidence="2 3" key="2">
    <citation type="journal article" date="2011" name="J. Bacteriol.">
        <title>Genomes of three methylotrophs from a single niche uncover genetic and metabolic divergence of Methylophilaceae.</title>
        <authorList>
            <person name="Lapidus A."/>
            <person name="Clum A."/>
            <person name="Labutti K."/>
            <person name="Kaluzhnaya M.G."/>
            <person name="Lim S."/>
            <person name="Beck D.A."/>
            <person name="Glavina Del Rio T."/>
            <person name="Nolan M."/>
            <person name="Mavromatis K."/>
            <person name="Huntemann M."/>
            <person name="Lucas S."/>
            <person name="Lidstrom M.E."/>
            <person name="Ivanova N."/>
            <person name="Chistoserdova L."/>
        </authorList>
    </citation>
    <scope>NUCLEOTIDE SEQUENCE [LARGE SCALE GENOMIC DNA]</scope>
    <source>
        <strain evidence="2 3">SIP3-4</strain>
    </source>
</reference>
<proteinExistence type="predicted"/>
<sequence length="127" mass="13449" precursor="true">MSKPGIRVLWTFNLIGMMALPLTVFAHEGMTHDATATAAADADISTTQGEVRKINLEQGTITLRHGDIKNLGMPGMTMVFVAQDKAMLNGLAEGDPVVFRAERLNGVLMVIAIQKQGAASSSSNPAP</sequence>
<organism evidence="2 3">
    <name type="scientific">Methylovorus glucosotrophus (strain SIP3-4)</name>
    <dbReference type="NCBI Taxonomy" id="582744"/>
    <lineage>
        <taxon>Bacteria</taxon>
        <taxon>Pseudomonadati</taxon>
        <taxon>Pseudomonadota</taxon>
        <taxon>Betaproteobacteria</taxon>
        <taxon>Nitrosomonadales</taxon>
        <taxon>Methylophilaceae</taxon>
        <taxon>Methylovorus</taxon>
    </lineage>
</organism>
<dbReference type="KEGG" id="mei:Msip34_0401"/>
<gene>
    <name evidence="2" type="ordered locus">Msip34_0401</name>
</gene>
<dbReference type="InterPro" id="IPR042230">
    <property type="entry name" value="CusF_sf"/>
</dbReference>